<comment type="subunit">
    <text evidence="9 10">F-type ATPases have 2 components, CF(1) - the catalytic core - and CF(0) - the membrane proton channel. CF(1) has five subunits: alpha(3), beta(3), gamma(1), delta(1), epsilon(1). CF(0) has three main subunits: a, b and c.</text>
</comment>
<keyword evidence="7 9" id="KW-0139">CF(1)</keyword>
<dbReference type="GO" id="GO:0046933">
    <property type="term" value="F:proton-transporting ATP synthase activity, rotational mechanism"/>
    <property type="evidence" value="ECO:0007669"/>
    <property type="project" value="UniProtKB-UniRule"/>
</dbReference>
<accession>A0A9D1H785</accession>
<evidence type="ECO:0000256" key="9">
    <source>
        <dbReference type="HAMAP-Rule" id="MF_00530"/>
    </source>
</evidence>
<evidence type="ECO:0000256" key="11">
    <source>
        <dbReference type="SAM" id="Coils"/>
    </source>
</evidence>
<evidence type="ECO:0000256" key="1">
    <source>
        <dbReference type="ARBA" id="ARBA00004184"/>
    </source>
</evidence>
<evidence type="ECO:0000313" key="15">
    <source>
        <dbReference type="Proteomes" id="UP000824160"/>
    </source>
</evidence>
<dbReference type="GO" id="GO:0005886">
    <property type="term" value="C:plasma membrane"/>
    <property type="evidence" value="ECO:0007669"/>
    <property type="project" value="UniProtKB-SubCell"/>
</dbReference>
<dbReference type="InterPro" id="IPR020546">
    <property type="entry name" value="ATP_synth_F1_dsu/esu_N"/>
</dbReference>
<keyword evidence="6 9" id="KW-0472">Membrane</keyword>
<dbReference type="AlphaFoldDB" id="A0A9D1H785"/>
<evidence type="ECO:0000256" key="6">
    <source>
        <dbReference type="ARBA" id="ARBA00023136"/>
    </source>
</evidence>
<evidence type="ECO:0000259" key="12">
    <source>
        <dbReference type="Pfam" id="PF00401"/>
    </source>
</evidence>
<dbReference type="NCBIfam" id="TIGR01216">
    <property type="entry name" value="ATP_synt_epsi"/>
    <property type="match status" value="1"/>
</dbReference>
<dbReference type="Pfam" id="PF02823">
    <property type="entry name" value="ATP-synt_DE_N"/>
    <property type="match status" value="1"/>
</dbReference>
<dbReference type="InterPro" id="IPR020547">
    <property type="entry name" value="ATP_synth_F1_esu_C"/>
</dbReference>
<keyword evidence="9" id="KW-0375">Hydrogen ion transport</keyword>
<keyword evidence="5 9" id="KW-0406">Ion transport</keyword>
<keyword evidence="11" id="KW-0175">Coiled coil</keyword>
<comment type="similarity">
    <text evidence="2 9 10">Belongs to the ATPase epsilon chain family.</text>
</comment>
<evidence type="ECO:0000313" key="14">
    <source>
        <dbReference type="EMBL" id="HIT94357.1"/>
    </source>
</evidence>
<dbReference type="Gene3D" id="1.20.5.440">
    <property type="entry name" value="ATP synthase delta/epsilon subunit, C-terminal domain"/>
    <property type="match status" value="1"/>
</dbReference>
<dbReference type="Pfam" id="PF00401">
    <property type="entry name" value="ATP-synt_DE"/>
    <property type="match status" value="1"/>
</dbReference>
<evidence type="ECO:0000256" key="5">
    <source>
        <dbReference type="ARBA" id="ARBA00023065"/>
    </source>
</evidence>
<evidence type="ECO:0000256" key="8">
    <source>
        <dbReference type="ARBA" id="ARBA00023310"/>
    </source>
</evidence>
<proteinExistence type="inferred from homology"/>
<dbReference type="CDD" id="cd12152">
    <property type="entry name" value="F1-ATPase_delta"/>
    <property type="match status" value="1"/>
</dbReference>
<dbReference type="PANTHER" id="PTHR13822:SF10">
    <property type="entry name" value="ATP SYNTHASE EPSILON CHAIN, CHLOROPLASTIC"/>
    <property type="match status" value="1"/>
</dbReference>
<name>A0A9D1H785_9FIRM</name>
<evidence type="ECO:0000256" key="4">
    <source>
        <dbReference type="ARBA" id="ARBA00022475"/>
    </source>
</evidence>
<dbReference type="Gene3D" id="2.60.15.10">
    <property type="entry name" value="F0F1 ATP synthase delta/epsilon subunit, N-terminal"/>
    <property type="match status" value="1"/>
</dbReference>
<keyword evidence="3 9" id="KW-0813">Transport</keyword>
<sequence length="133" mass="14843">MNTFKLQIVAPDRIIYDGEATFLLVRALSGDIGIQANHQKLVTPLTIGKMKVEFANAQPRFAAITGGFMKVGNNTVTVLTTACEWQDEIDLERAQKAAERARKDREAAKSQQEMDQAEIRLKRALNRISVAKK</sequence>
<organism evidence="14 15">
    <name type="scientific">Candidatus Faecivivens stercoripullorum</name>
    <dbReference type="NCBI Taxonomy" id="2840805"/>
    <lineage>
        <taxon>Bacteria</taxon>
        <taxon>Bacillati</taxon>
        <taxon>Bacillota</taxon>
        <taxon>Clostridia</taxon>
        <taxon>Eubacteriales</taxon>
        <taxon>Oscillospiraceae</taxon>
        <taxon>Oscillospiraceae incertae sedis</taxon>
        <taxon>Candidatus Faecivivens</taxon>
    </lineage>
</organism>
<feature type="domain" description="ATP synthase epsilon subunit C-terminal" evidence="12">
    <location>
        <begin position="87"/>
        <end position="132"/>
    </location>
</feature>
<evidence type="ECO:0000256" key="3">
    <source>
        <dbReference type="ARBA" id="ARBA00022448"/>
    </source>
</evidence>
<evidence type="ECO:0000256" key="10">
    <source>
        <dbReference type="RuleBase" id="RU003656"/>
    </source>
</evidence>
<dbReference type="PANTHER" id="PTHR13822">
    <property type="entry name" value="ATP SYNTHASE DELTA/EPSILON CHAIN"/>
    <property type="match status" value="1"/>
</dbReference>
<protein>
    <recommendedName>
        <fullName evidence="9">ATP synthase epsilon chain</fullName>
    </recommendedName>
    <alternativeName>
        <fullName evidence="9">ATP synthase F1 sector epsilon subunit</fullName>
    </alternativeName>
    <alternativeName>
        <fullName evidence="9">F-ATPase epsilon subunit</fullName>
    </alternativeName>
</protein>
<gene>
    <name evidence="9 14" type="primary">atpC</name>
    <name evidence="14" type="ORF">IAC43_04170</name>
</gene>
<feature type="coiled-coil region" evidence="11">
    <location>
        <begin position="91"/>
        <end position="127"/>
    </location>
</feature>
<dbReference type="Proteomes" id="UP000824160">
    <property type="component" value="Unassembled WGS sequence"/>
</dbReference>
<comment type="caution">
    <text evidence="14">The sequence shown here is derived from an EMBL/GenBank/DDBJ whole genome shotgun (WGS) entry which is preliminary data.</text>
</comment>
<dbReference type="SUPFAM" id="SSF51344">
    <property type="entry name" value="Epsilon subunit of F1F0-ATP synthase N-terminal domain"/>
    <property type="match status" value="1"/>
</dbReference>
<keyword evidence="4 9" id="KW-1003">Cell membrane</keyword>
<dbReference type="InterPro" id="IPR036771">
    <property type="entry name" value="ATPsynth_dsu/esu_N"/>
</dbReference>
<reference evidence="14" key="1">
    <citation type="submission" date="2020-10" db="EMBL/GenBank/DDBJ databases">
        <authorList>
            <person name="Gilroy R."/>
        </authorList>
    </citation>
    <scope>NUCLEOTIDE SEQUENCE</scope>
    <source>
        <strain evidence="14">ChiBcec7-5410</strain>
    </source>
</reference>
<feature type="domain" description="ATP synthase F1 complex delta/epsilon subunit N-terminal" evidence="13">
    <location>
        <begin position="4"/>
        <end position="81"/>
    </location>
</feature>
<dbReference type="InterPro" id="IPR001469">
    <property type="entry name" value="ATP_synth_F1_dsu/esu"/>
</dbReference>
<reference evidence="14" key="2">
    <citation type="journal article" date="2021" name="PeerJ">
        <title>Extensive microbial diversity within the chicken gut microbiome revealed by metagenomics and culture.</title>
        <authorList>
            <person name="Gilroy R."/>
            <person name="Ravi A."/>
            <person name="Getino M."/>
            <person name="Pursley I."/>
            <person name="Horton D.L."/>
            <person name="Alikhan N.F."/>
            <person name="Baker D."/>
            <person name="Gharbi K."/>
            <person name="Hall N."/>
            <person name="Watson M."/>
            <person name="Adriaenssens E.M."/>
            <person name="Foster-Nyarko E."/>
            <person name="Jarju S."/>
            <person name="Secka A."/>
            <person name="Antonio M."/>
            <person name="Oren A."/>
            <person name="Chaudhuri R.R."/>
            <person name="La Ragione R."/>
            <person name="Hildebrand F."/>
            <person name="Pallen M.J."/>
        </authorList>
    </citation>
    <scope>NUCLEOTIDE SEQUENCE</scope>
    <source>
        <strain evidence="14">ChiBcec7-5410</strain>
    </source>
</reference>
<evidence type="ECO:0000256" key="7">
    <source>
        <dbReference type="ARBA" id="ARBA00023196"/>
    </source>
</evidence>
<evidence type="ECO:0000259" key="13">
    <source>
        <dbReference type="Pfam" id="PF02823"/>
    </source>
</evidence>
<comment type="function">
    <text evidence="9">Produces ATP from ADP in the presence of a proton gradient across the membrane.</text>
</comment>
<evidence type="ECO:0000256" key="2">
    <source>
        <dbReference type="ARBA" id="ARBA00005712"/>
    </source>
</evidence>
<keyword evidence="8 9" id="KW-0066">ATP synthesis</keyword>
<dbReference type="EMBL" id="DVLW01000112">
    <property type="protein sequence ID" value="HIT94357.1"/>
    <property type="molecule type" value="Genomic_DNA"/>
</dbReference>
<dbReference type="HAMAP" id="MF_00530">
    <property type="entry name" value="ATP_synth_epsil_bac"/>
    <property type="match status" value="1"/>
</dbReference>
<comment type="subcellular location">
    <subcellularLocation>
        <location evidence="9">Cell membrane</location>
        <topology evidence="9">Peripheral membrane protein</topology>
    </subcellularLocation>
    <subcellularLocation>
        <location evidence="1">Endomembrane system</location>
        <topology evidence="1">Peripheral membrane protein</topology>
    </subcellularLocation>
</comment>
<dbReference type="GO" id="GO:0045259">
    <property type="term" value="C:proton-transporting ATP synthase complex"/>
    <property type="evidence" value="ECO:0007669"/>
    <property type="project" value="UniProtKB-KW"/>
</dbReference>
<dbReference type="GO" id="GO:0005524">
    <property type="term" value="F:ATP binding"/>
    <property type="evidence" value="ECO:0007669"/>
    <property type="project" value="UniProtKB-UniRule"/>
</dbReference>
<dbReference type="GO" id="GO:0012505">
    <property type="term" value="C:endomembrane system"/>
    <property type="evidence" value="ECO:0007669"/>
    <property type="project" value="UniProtKB-SubCell"/>
</dbReference>